<evidence type="ECO:0000256" key="2">
    <source>
        <dbReference type="ARBA" id="ARBA00022630"/>
    </source>
</evidence>
<dbReference type="OrthoDB" id="9800167at2"/>
<evidence type="ECO:0000259" key="7">
    <source>
        <dbReference type="Pfam" id="PF07992"/>
    </source>
</evidence>
<evidence type="ECO:0000259" key="6">
    <source>
        <dbReference type="Pfam" id="PF02852"/>
    </source>
</evidence>
<evidence type="ECO:0000256" key="5">
    <source>
        <dbReference type="PIRSR" id="PIRSR000350-4"/>
    </source>
</evidence>
<dbReference type="PANTHER" id="PTHR43014">
    <property type="entry name" value="MERCURIC REDUCTASE"/>
    <property type="match status" value="1"/>
</dbReference>
<dbReference type="Gene3D" id="3.30.390.30">
    <property type="match status" value="1"/>
</dbReference>
<keyword evidence="9" id="KW-1185">Reference proteome</keyword>
<dbReference type="PIRSF" id="PIRSF000350">
    <property type="entry name" value="Mercury_reductase_MerA"/>
    <property type="match status" value="1"/>
</dbReference>
<dbReference type="PRINTS" id="PR00368">
    <property type="entry name" value="FADPNR"/>
</dbReference>
<keyword evidence="4" id="KW-0520">NAD</keyword>
<gene>
    <name evidence="8" type="ORF">CLV84_2902</name>
</gene>
<dbReference type="GO" id="GO:0000166">
    <property type="term" value="F:nucleotide binding"/>
    <property type="evidence" value="ECO:0007669"/>
    <property type="project" value="UniProtKB-KW"/>
</dbReference>
<dbReference type="RefSeq" id="WP_104420458.1">
    <property type="nucleotide sequence ID" value="NZ_PTJC01000006.1"/>
</dbReference>
<evidence type="ECO:0000256" key="3">
    <source>
        <dbReference type="ARBA" id="ARBA00022827"/>
    </source>
</evidence>
<dbReference type="SUPFAM" id="SSF51905">
    <property type="entry name" value="FAD/NAD(P)-binding domain"/>
    <property type="match status" value="1"/>
</dbReference>
<dbReference type="InterPro" id="IPR004099">
    <property type="entry name" value="Pyr_nucl-diS_OxRdtase_dimer"/>
</dbReference>
<proteinExistence type="inferred from homology"/>
<dbReference type="Pfam" id="PF02852">
    <property type="entry name" value="Pyr_redox_dim"/>
    <property type="match status" value="1"/>
</dbReference>
<evidence type="ECO:0000256" key="1">
    <source>
        <dbReference type="ARBA" id="ARBA00007532"/>
    </source>
</evidence>
<evidence type="ECO:0000313" key="9">
    <source>
        <dbReference type="Proteomes" id="UP000237662"/>
    </source>
</evidence>
<dbReference type="Gene3D" id="3.50.50.60">
    <property type="entry name" value="FAD/NAD(P)-binding domain"/>
    <property type="match status" value="2"/>
</dbReference>
<dbReference type="Proteomes" id="UP000237662">
    <property type="component" value="Unassembled WGS sequence"/>
</dbReference>
<dbReference type="InterPro" id="IPR001100">
    <property type="entry name" value="Pyr_nuc-diS_OxRdtase"/>
</dbReference>
<feature type="binding site" evidence="4">
    <location>
        <position position="264"/>
    </location>
    <ligand>
        <name>NAD(+)</name>
        <dbReference type="ChEBI" id="CHEBI:57540"/>
    </ligand>
</feature>
<dbReference type="PRINTS" id="PR00411">
    <property type="entry name" value="PNDRDTASEI"/>
</dbReference>
<dbReference type="GO" id="GO:0016491">
    <property type="term" value="F:oxidoreductase activity"/>
    <property type="evidence" value="ECO:0007669"/>
    <property type="project" value="InterPro"/>
</dbReference>
<evidence type="ECO:0000256" key="4">
    <source>
        <dbReference type="PIRSR" id="PIRSR000350-3"/>
    </source>
</evidence>
<sequence length="452" mass="49232">MSDKQYEVIVVGAGSSGQSVALAAVKAGKSAALIEGRAFGGTCPLRGCDPKLVLHAAAEAMYRVERLLGKGFTGKPDFSWSDLMEWKRGFTEPVPESSRAKMRDNGIETYQDYATFIDSHTLDVGGTRLRGEIIVLATGMRPAPLDIPGNEYLLTSDEFLEMDDLPAEMVVVGGGYIGTETAHIAHALGCQVTMIITEDEPLDKFDHDLAALLRQADEDRGIQYQINSKATAVRKAGDRFEVDVEDTAGQTTTLRTDRVIHCAGRVPNTKRLQLDKVGIETDEKQRIKVDDGLRTNLDHVYALGDCAASGLPLTPVGTYAASVLNDNLFKGATRKVDYYPIPTVAFALPGMASVGMTAREAEASDRNLSVHYKVANDWFHARHRNAAVFAFKLIVDDDRDVLVGAHLLGPGATELINLLYLVIRQEIPTSEIKRMIFAYPTAASTITSMLRA</sequence>
<accession>A0A2S6I483</accession>
<feature type="disulfide bond" description="Redox-active" evidence="5">
    <location>
        <begin position="43"/>
        <end position="48"/>
    </location>
</feature>
<dbReference type="Pfam" id="PF07992">
    <property type="entry name" value="Pyr_redox_2"/>
    <property type="match status" value="1"/>
</dbReference>
<reference evidence="8 9" key="1">
    <citation type="submission" date="2018-02" db="EMBL/GenBank/DDBJ databases">
        <title>Genomic Encyclopedia of Archaeal and Bacterial Type Strains, Phase II (KMG-II): from individual species to whole genera.</title>
        <authorList>
            <person name="Goeker M."/>
        </authorList>
    </citation>
    <scope>NUCLEOTIDE SEQUENCE [LARGE SCALE GENOMIC DNA]</scope>
    <source>
        <strain evidence="8 9">DSM 29526</strain>
    </source>
</reference>
<keyword evidence="4" id="KW-0547">Nucleotide-binding</keyword>
<keyword evidence="3 4" id="KW-0274">FAD</keyword>
<dbReference type="EMBL" id="PTJC01000006">
    <property type="protein sequence ID" value="PPK85986.1"/>
    <property type="molecule type" value="Genomic_DNA"/>
</dbReference>
<evidence type="ECO:0000313" key="8">
    <source>
        <dbReference type="EMBL" id="PPK85986.1"/>
    </source>
</evidence>
<comment type="similarity">
    <text evidence="1">Belongs to the class-I pyridine nucleotide-disulfide oxidoreductase family.</text>
</comment>
<keyword evidence="2" id="KW-0285">Flavoprotein</keyword>
<name>A0A2S6I483_9BACT</name>
<feature type="domain" description="Pyridine nucleotide-disulphide oxidoreductase dimerisation" evidence="6">
    <location>
        <begin position="341"/>
        <end position="448"/>
    </location>
</feature>
<dbReference type="InterPro" id="IPR023753">
    <property type="entry name" value="FAD/NAD-binding_dom"/>
</dbReference>
<feature type="binding site" evidence="4">
    <location>
        <begin position="173"/>
        <end position="180"/>
    </location>
    <ligand>
        <name>NAD(+)</name>
        <dbReference type="ChEBI" id="CHEBI:57540"/>
    </ligand>
</feature>
<dbReference type="InterPro" id="IPR036188">
    <property type="entry name" value="FAD/NAD-bd_sf"/>
</dbReference>
<comment type="cofactor">
    <cofactor evidence="4">
        <name>FAD</name>
        <dbReference type="ChEBI" id="CHEBI:57692"/>
    </cofactor>
    <text evidence="4">Binds 1 FAD per subunit.</text>
</comment>
<dbReference type="PANTHER" id="PTHR43014:SF5">
    <property type="entry name" value="GLUTATHIONE REDUCTASE (NADPH)"/>
    <property type="match status" value="1"/>
</dbReference>
<comment type="caution">
    <text evidence="8">The sequence shown here is derived from an EMBL/GenBank/DDBJ whole genome shotgun (WGS) entry which is preliminary data.</text>
</comment>
<feature type="binding site" evidence="4">
    <location>
        <position position="305"/>
    </location>
    <ligand>
        <name>NAD(+)</name>
        <dbReference type="ChEBI" id="CHEBI:57540"/>
    </ligand>
</feature>
<dbReference type="AlphaFoldDB" id="A0A2S6I483"/>
<dbReference type="SUPFAM" id="SSF55424">
    <property type="entry name" value="FAD/NAD-linked reductases, dimerisation (C-terminal) domain"/>
    <property type="match status" value="1"/>
</dbReference>
<protein>
    <submittedName>
        <fullName evidence="8">Glutathione reductase (NADPH)</fullName>
    </submittedName>
</protein>
<feature type="domain" description="FAD/NAD(P)-binding" evidence="7">
    <location>
        <begin position="6"/>
        <end position="318"/>
    </location>
</feature>
<dbReference type="InterPro" id="IPR016156">
    <property type="entry name" value="FAD/NAD-linked_Rdtase_dimer_sf"/>
</dbReference>
<organism evidence="8 9">
    <name type="scientific">Neolewinella xylanilytica</name>
    <dbReference type="NCBI Taxonomy" id="1514080"/>
    <lineage>
        <taxon>Bacteria</taxon>
        <taxon>Pseudomonadati</taxon>
        <taxon>Bacteroidota</taxon>
        <taxon>Saprospiria</taxon>
        <taxon>Saprospirales</taxon>
        <taxon>Lewinellaceae</taxon>
        <taxon>Neolewinella</taxon>
    </lineage>
</organism>